<accession>A0A1Y5IAW3</accession>
<proteinExistence type="predicted"/>
<organism evidence="2">
    <name type="scientific">Ostreococcus tauri</name>
    <name type="common">Marine green alga</name>
    <dbReference type="NCBI Taxonomy" id="70448"/>
    <lineage>
        <taxon>Eukaryota</taxon>
        <taxon>Viridiplantae</taxon>
        <taxon>Chlorophyta</taxon>
        <taxon>Mamiellophyceae</taxon>
        <taxon>Mamiellales</taxon>
        <taxon>Bathycoccaceae</taxon>
        <taxon>Ostreococcus</taxon>
    </lineage>
</organism>
<dbReference type="EMBL" id="KZ155782">
    <property type="protein sequence ID" value="OUS46656.1"/>
    <property type="molecule type" value="Genomic_DNA"/>
</dbReference>
<feature type="region of interest" description="Disordered" evidence="1">
    <location>
        <begin position="1"/>
        <end position="93"/>
    </location>
</feature>
<gene>
    <name evidence="2" type="ORF">BE221DRAFT_73839</name>
</gene>
<reference evidence="2" key="1">
    <citation type="submission" date="2017-04" db="EMBL/GenBank/DDBJ databases">
        <title>Population genomics of picophytoplankton unveils novel chromosome hypervariability.</title>
        <authorList>
            <consortium name="DOE Joint Genome Institute"/>
            <person name="Blanc-Mathieu R."/>
            <person name="Krasovec M."/>
            <person name="Hebrard M."/>
            <person name="Yau S."/>
            <person name="Desgranges E."/>
            <person name="Martin J."/>
            <person name="Schackwitz W."/>
            <person name="Kuo A."/>
            <person name="Salin G."/>
            <person name="Donnadieu C."/>
            <person name="Desdevises Y."/>
            <person name="Sanchez-Ferandin S."/>
            <person name="Moreau H."/>
            <person name="Rivals E."/>
            <person name="Grigoriev I.V."/>
            <person name="Grimsley N."/>
            <person name="Eyre-Walker A."/>
            <person name="Piganeau G."/>
        </authorList>
    </citation>
    <scope>NUCLEOTIDE SEQUENCE [LARGE SCALE GENOMIC DNA]</scope>
    <source>
        <strain evidence="2">RCC 1115</strain>
    </source>
</reference>
<protein>
    <submittedName>
        <fullName evidence="2">Uncharacterized protein</fullName>
    </submittedName>
</protein>
<sequence>MNFQYRYTSSSPPRPPSTRPIPLLLLDVDARFSSRRLPPRRRRRVRPSTPVRHEPPPTEPSIPQNNSPKHSDSSRRYPPASTVPSKPRRSNTVRNARAQHGHFVDAPGAVKLAQRTRQDAQKTWRHAGARATSSGAGVVRHIAHSIASASAMGEGVARWRVTGAGDAGYQRSDFYIEYFILRICTDCPMV</sequence>
<evidence type="ECO:0000256" key="1">
    <source>
        <dbReference type="SAM" id="MobiDB-lite"/>
    </source>
</evidence>
<dbReference type="Proteomes" id="UP000195557">
    <property type="component" value="Unassembled WGS sequence"/>
</dbReference>
<evidence type="ECO:0000313" key="2">
    <source>
        <dbReference type="EMBL" id="OUS46656.1"/>
    </source>
</evidence>
<dbReference type="AlphaFoldDB" id="A0A1Y5IAW3"/>
<feature type="compositionally biased region" description="Basic residues" evidence="1">
    <location>
        <begin position="33"/>
        <end position="46"/>
    </location>
</feature>
<name>A0A1Y5IAW3_OSTTA</name>